<gene>
    <name evidence="2" type="ORF">PAMC26510_14565</name>
    <name evidence="3" type="ORF">PAMC26577_03990</name>
</gene>
<dbReference type="EMBL" id="NBTY01000075">
    <property type="protein sequence ID" value="OTP75160.1"/>
    <property type="molecule type" value="Genomic_DNA"/>
</dbReference>
<feature type="region of interest" description="Disordered" evidence="1">
    <location>
        <begin position="1"/>
        <end position="22"/>
    </location>
</feature>
<reference evidence="3 5" key="2">
    <citation type="submission" date="2017-03" db="EMBL/GenBank/DDBJ databases">
        <title>Genome analysis of strain PAMC 26577.</title>
        <authorList>
            <person name="Oh H.-M."/>
            <person name="Yang J.-A."/>
        </authorList>
    </citation>
    <scope>NUCLEOTIDE SEQUENCE [LARGE SCALE GENOMIC DNA]</scope>
    <source>
        <strain evidence="3 5">PAMC 26577</strain>
    </source>
</reference>
<proteinExistence type="predicted"/>
<organism evidence="2 4">
    <name type="scientific">Caballeronia sordidicola</name>
    <name type="common">Burkholderia sordidicola</name>
    <dbReference type="NCBI Taxonomy" id="196367"/>
    <lineage>
        <taxon>Bacteria</taxon>
        <taxon>Pseudomonadati</taxon>
        <taxon>Pseudomonadota</taxon>
        <taxon>Betaproteobacteria</taxon>
        <taxon>Burkholderiales</taxon>
        <taxon>Burkholderiaceae</taxon>
        <taxon>Caballeronia</taxon>
    </lineage>
</organism>
<evidence type="ECO:0000256" key="1">
    <source>
        <dbReference type="SAM" id="MobiDB-lite"/>
    </source>
</evidence>
<reference evidence="2 4" key="1">
    <citation type="submission" date="2017-03" db="EMBL/GenBank/DDBJ databases">
        <title>Genome analysis of strain PAMC 26510.</title>
        <authorList>
            <person name="Oh H.-M."/>
            <person name="Yang J.-A."/>
        </authorList>
    </citation>
    <scope>NUCLEOTIDE SEQUENCE [LARGE SCALE GENOMIC DNA]</scope>
    <source>
        <strain evidence="2 4">PAMC 26510</strain>
    </source>
</reference>
<sequence length="47" mass="5516">MIHEKQFDPFPKHAGRRTAPRRPVSKVLETPWFMIPLEETLSSGFLH</sequence>
<dbReference type="AlphaFoldDB" id="A0A242MUP8"/>
<feature type="compositionally biased region" description="Basic residues" evidence="1">
    <location>
        <begin position="13"/>
        <end position="22"/>
    </location>
</feature>
<name>A0A242MUP8_CABSO</name>
<evidence type="ECO:0000313" key="4">
    <source>
        <dbReference type="Proteomes" id="UP000194546"/>
    </source>
</evidence>
<accession>A0A242MUP8</accession>
<comment type="caution">
    <text evidence="2">The sequence shown here is derived from an EMBL/GenBank/DDBJ whole genome shotgun (WGS) entry which is preliminary data.</text>
</comment>
<protein>
    <submittedName>
        <fullName evidence="2">Uncharacterized protein</fullName>
    </submittedName>
</protein>
<dbReference type="EMBL" id="NBTZ01000022">
    <property type="protein sequence ID" value="OTP78763.1"/>
    <property type="molecule type" value="Genomic_DNA"/>
</dbReference>
<evidence type="ECO:0000313" key="2">
    <source>
        <dbReference type="EMBL" id="OTP75160.1"/>
    </source>
</evidence>
<dbReference type="Proteomes" id="UP000194546">
    <property type="component" value="Unassembled WGS sequence"/>
</dbReference>
<evidence type="ECO:0000313" key="5">
    <source>
        <dbReference type="Proteomes" id="UP000195221"/>
    </source>
</evidence>
<feature type="compositionally biased region" description="Basic and acidic residues" evidence="1">
    <location>
        <begin position="1"/>
        <end position="11"/>
    </location>
</feature>
<dbReference type="Proteomes" id="UP000195221">
    <property type="component" value="Unassembled WGS sequence"/>
</dbReference>
<evidence type="ECO:0000313" key="3">
    <source>
        <dbReference type="EMBL" id="OTP78763.1"/>
    </source>
</evidence>